<dbReference type="EMBL" id="JAGGMS010000001">
    <property type="protein sequence ID" value="MBP2187039.1"/>
    <property type="molecule type" value="Genomic_DNA"/>
</dbReference>
<keyword evidence="2" id="KW-0503">Monooxygenase</keyword>
<dbReference type="PANTHER" id="PTHR13789:SF309">
    <property type="entry name" value="PUTATIVE (AFU_ORTHOLOGUE AFUA_6G14510)-RELATED"/>
    <property type="match status" value="1"/>
</dbReference>
<dbReference type="PRINTS" id="PR00420">
    <property type="entry name" value="RNGMNOXGNASE"/>
</dbReference>
<feature type="domain" description="FAD-binding" evidence="3">
    <location>
        <begin position="125"/>
        <end position="318"/>
    </location>
</feature>
<comment type="caution">
    <text evidence="4">The sequence shown here is derived from an EMBL/GenBank/DDBJ whole genome shotgun (WGS) entry which is preliminary data.</text>
</comment>
<dbReference type="SUPFAM" id="SSF51905">
    <property type="entry name" value="FAD/NAD(P)-binding domain"/>
    <property type="match status" value="1"/>
</dbReference>
<evidence type="ECO:0000256" key="2">
    <source>
        <dbReference type="ARBA" id="ARBA00023033"/>
    </source>
</evidence>
<dbReference type="Proteomes" id="UP000741013">
    <property type="component" value="Unassembled WGS sequence"/>
</dbReference>
<evidence type="ECO:0000256" key="1">
    <source>
        <dbReference type="ARBA" id="ARBA00023002"/>
    </source>
</evidence>
<dbReference type="InterPro" id="IPR036188">
    <property type="entry name" value="FAD/NAD-bd_sf"/>
</dbReference>
<evidence type="ECO:0000313" key="5">
    <source>
        <dbReference type="Proteomes" id="UP000741013"/>
    </source>
</evidence>
<sequence length="374" mass="39754">MRGSAVVAGGGIGGLAAAIGLRKAGWRVRVLERAPGFTAVGAGISLWPNALRALTELGVELGPLRTPQTSGGLLDEHGRWLTRWDAAVFERSLGSPMVGIHRARLLDLLLAALPDDCLEPGTTVGSAAELDADLVVAADGIHSRLRAELHPGHPEPVYSGTTAFRGVTTRTDDVQLGVTMGPGVELGVVPLAGGDVYWYAAVSAPEHTTVDDPKAYLLEKFAGWRSKVPELVARTEHVLHHDIHWLATPLPSYVRGNVALLGDAAHAMPPFLGQGGCQSIEDAVVLAAAAARYDDVDSVLAHYDRERRPRSQRIARNSARMGKFGQQLENPLAVRARNSLIRLLPAGLSVRGSIRMSDWTPPRIGAQSPTSPAS</sequence>
<dbReference type="InterPro" id="IPR002938">
    <property type="entry name" value="FAD-bd"/>
</dbReference>
<keyword evidence="1" id="KW-0560">Oxidoreductase</keyword>
<protein>
    <submittedName>
        <fullName evidence="4">2-polyprenyl-6-methoxyphenol hydroxylase-like FAD-dependent oxidoreductase</fullName>
    </submittedName>
</protein>
<reference evidence="4 5" key="1">
    <citation type="submission" date="2021-03" db="EMBL/GenBank/DDBJ databases">
        <title>Sequencing the genomes of 1000 actinobacteria strains.</title>
        <authorList>
            <person name="Klenk H.-P."/>
        </authorList>
    </citation>
    <scope>NUCLEOTIDE SEQUENCE [LARGE SCALE GENOMIC DNA]</scope>
    <source>
        <strain evidence="4 5">DSM 45510</strain>
    </source>
</reference>
<dbReference type="Gene3D" id="3.50.50.60">
    <property type="entry name" value="FAD/NAD(P)-binding domain"/>
    <property type="match status" value="1"/>
</dbReference>
<evidence type="ECO:0000259" key="3">
    <source>
        <dbReference type="Pfam" id="PF01494"/>
    </source>
</evidence>
<evidence type="ECO:0000313" key="4">
    <source>
        <dbReference type="EMBL" id="MBP2187039.1"/>
    </source>
</evidence>
<proteinExistence type="predicted"/>
<name>A0ABS4Q5S2_9PSEU</name>
<dbReference type="RefSeq" id="WP_209670505.1">
    <property type="nucleotide sequence ID" value="NZ_JAGGMS010000001.1"/>
</dbReference>
<dbReference type="Pfam" id="PF01494">
    <property type="entry name" value="FAD_binding_3"/>
    <property type="match status" value="1"/>
</dbReference>
<dbReference type="PANTHER" id="PTHR13789">
    <property type="entry name" value="MONOOXYGENASE"/>
    <property type="match status" value="1"/>
</dbReference>
<keyword evidence="5" id="KW-1185">Reference proteome</keyword>
<organism evidence="4 5">
    <name type="scientific">Amycolatopsis magusensis</name>
    <dbReference type="NCBI Taxonomy" id="882444"/>
    <lineage>
        <taxon>Bacteria</taxon>
        <taxon>Bacillati</taxon>
        <taxon>Actinomycetota</taxon>
        <taxon>Actinomycetes</taxon>
        <taxon>Pseudonocardiales</taxon>
        <taxon>Pseudonocardiaceae</taxon>
        <taxon>Amycolatopsis</taxon>
    </lineage>
</organism>
<dbReference type="InterPro" id="IPR050493">
    <property type="entry name" value="FAD-dep_Monooxygenase_BioMet"/>
</dbReference>
<accession>A0ABS4Q5S2</accession>
<gene>
    <name evidence="4" type="ORF">JOM49_008565</name>
</gene>